<dbReference type="GO" id="GO:0043190">
    <property type="term" value="C:ATP-binding cassette (ABC) transporter complex"/>
    <property type="evidence" value="ECO:0007669"/>
    <property type="project" value="InterPro"/>
</dbReference>
<evidence type="ECO:0000256" key="6">
    <source>
        <dbReference type="SAM" id="Phobius"/>
    </source>
</evidence>
<name>A0AAW5R3W8_9HYPH</name>
<evidence type="ECO:0000256" key="4">
    <source>
        <dbReference type="ARBA" id="ARBA00022989"/>
    </source>
</evidence>
<dbReference type="EMBL" id="JALIDZ010000006">
    <property type="protein sequence ID" value="MCT8973220.1"/>
    <property type="molecule type" value="Genomic_DNA"/>
</dbReference>
<evidence type="ECO:0000313" key="7">
    <source>
        <dbReference type="EMBL" id="MCT8973220.1"/>
    </source>
</evidence>
<feature type="transmembrane region" description="Helical" evidence="6">
    <location>
        <begin position="98"/>
        <end position="122"/>
    </location>
</feature>
<dbReference type="GO" id="GO:0055085">
    <property type="term" value="P:transmembrane transport"/>
    <property type="evidence" value="ECO:0007669"/>
    <property type="project" value="InterPro"/>
</dbReference>
<proteinExistence type="predicted"/>
<reference evidence="7 8" key="1">
    <citation type="submission" date="2022-04" db="EMBL/GenBank/DDBJ databases">
        <authorList>
            <person name="Ye Y.-Q."/>
            <person name="Du Z.-J."/>
        </authorList>
    </citation>
    <scope>NUCLEOTIDE SEQUENCE [LARGE SCALE GENOMIC DNA]</scope>
    <source>
        <strain evidence="7 8">A6E488</strain>
    </source>
</reference>
<organism evidence="7 8">
    <name type="scientific">Microbaculum marinisediminis</name>
    <dbReference type="NCBI Taxonomy" id="2931392"/>
    <lineage>
        <taxon>Bacteria</taxon>
        <taxon>Pseudomonadati</taxon>
        <taxon>Pseudomonadota</taxon>
        <taxon>Alphaproteobacteria</taxon>
        <taxon>Hyphomicrobiales</taxon>
        <taxon>Tepidamorphaceae</taxon>
        <taxon>Microbaculum</taxon>
    </lineage>
</organism>
<feature type="transmembrane region" description="Helical" evidence="6">
    <location>
        <begin position="310"/>
        <end position="331"/>
    </location>
</feature>
<dbReference type="RefSeq" id="WP_261616799.1">
    <property type="nucleotide sequence ID" value="NZ_JALIDZ010000006.1"/>
</dbReference>
<feature type="transmembrane region" description="Helical" evidence="6">
    <location>
        <begin position="49"/>
        <end position="77"/>
    </location>
</feature>
<keyword evidence="2" id="KW-1003">Cell membrane</keyword>
<evidence type="ECO:0000256" key="5">
    <source>
        <dbReference type="ARBA" id="ARBA00023136"/>
    </source>
</evidence>
<evidence type="ECO:0000256" key="1">
    <source>
        <dbReference type="ARBA" id="ARBA00004651"/>
    </source>
</evidence>
<comment type="caution">
    <text evidence="7">The sequence shown here is derived from an EMBL/GenBank/DDBJ whole genome shotgun (WGS) entry which is preliminary data.</text>
</comment>
<keyword evidence="4 6" id="KW-1133">Transmembrane helix</keyword>
<dbReference type="GO" id="GO:0015920">
    <property type="term" value="P:lipopolysaccharide transport"/>
    <property type="evidence" value="ECO:0007669"/>
    <property type="project" value="TreeGrafter"/>
</dbReference>
<dbReference type="NCBIfam" id="TIGR04407">
    <property type="entry name" value="LptF_YjgP"/>
    <property type="match status" value="1"/>
</dbReference>
<keyword evidence="5 6" id="KW-0472">Membrane</keyword>
<evidence type="ECO:0000256" key="3">
    <source>
        <dbReference type="ARBA" id="ARBA00022692"/>
    </source>
</evidence>
<sequence>MNLVGRYIFRIVAGAFVIALLVLTGVVWVTQALKEIDLLTTQGQTLWLFLYMTMLALPALIMVIAPVALFIACLYALNRINADSELVIIHAAGTSPWIVFKPFVILGLIVTILTGVISLYVMPESARTLRNTIASIRADVLTYIVKEGLFTTVENGLTFHIRDRNPDGTLVGLLVHDERDRKKLMTYLAEEGRIVRTGERAYLTMHRGSMHQQEGKPEEITVINFDRYIFDLSNLTVGGGEVTYRPREMRMSELLNPDPKDEYYQKFPGKFRAEIHERISSILYPLAFVFITLATLGYPRTNRTGRGNSIVLAIAAMAILRTIGFSASNLAAREAWAVIPMYVTPLVGIVGAAWMAFGNGQRMALIADAFPTLPKIDIDILRPSRLLATISEAVTDLMRRGGVTGKGASR</sequence>
<keyword evidence="8" id="KW-1185">Reference proteome</keyword>
<dbReference type="Pfam" id="PF03739">
    <property type="entry name" value="LptF_LptG"/>
    <property type="match status" value="1"/>
</dbReference>
<protein>
    <submittedName>
        <fullName evidence="7">LPS export ABC transporter permease LptF</fullName>
    </submittedName>
</protein>
<evidence type="ECO:0000313" key="8">
    <source>
        <dbReference type="Proteomes" id="UP001320898"/>
    </source>
</evidence>
<dbReference type="Proteomes" id="UP001320898">
    <property type="component" value="Unassembled WGS sequence"/>
</dbReference>
<dbReference type="AlphaFoldDB" id="A0AAW5R3W8"/>
<dbReference type="InterPro" id="IPR030922">
    <property type="entry name" value="LptF"/>
</dbReference>
<feature type="transmembrane region" description="Helical" evidence="6">
    <location>
        <begin position="282"/>
        <end position="298"/>
    </location>
</feature>
<dbReference type="PANTHER" id="PTHR33529:SF6">
    <property type="entry name" value="YJGP_YJGQ FAMILY PERMEASE"/>
    <property type="match status" value="1"/>
</dbReference>
<feature type="transmembrane region" description="Helical" evidence="6">
    <location>
        <begin position="7"/>
        <end position="29"/>
    </location>
</feature>
<dbReference type="PANTHER" id="PTHR33529">
    <property type="entry name" value="SLR0882 PROTEIN-RELATED"/>
    <property type="match status" value="1"/>
</dbReference>
<gene>
    <name evidence="7" type="primary">lptF</name>
    <name evidence="7" type="ORF">MUB46_15255</name>
</gene>
<dbReference type="InterPro" id="IPR005495">
    <property type="entry name" value="LptG/LptF_permease"/>
</dbReference>
<keyword evidence="3 6" id="KW-0812">Transmembrane</keyword>
<comment type="subcellular location">
    <subcellularLocation>
        <location evidence="1">Cell membrane</location>
        <topology evidence="1">Multi-pass membrane protein</topology>
    </subcellularLocation>
</comment>
<evidence type="ECO:0000256" key="2">
    <source>
        <dbReference type="ARBA" id="ARBA00022475"/>
    </source>
</evidence>
<accession>A0AAW5R3W8</accession>
<feature type="transmembrane region" description="Helical" evidence="6">
    <location>
        <begin position="337"/>
        <end position="357"/>
    </location>
</feature>